<protein>
    <recommendedName>
        <fullName evidence="3">F-box domain-containing protein</fullName>
    </recommendedName>
</protein>
<evidence type="ECO:0000313" key="2">
    <source>
        <dbReference type="Proteomes" id="UP000284842"/>
    </source>
</evidence>
<dbReference type="AlphaFoldDB" id="A0A409Y7A5"/>
<reference evidence="1 2" key="1">
    <citation type="journal article" date="2018" name="Evol. Lett.">
        <title>Horizontal gene cluster transfer increased hallucinogenic mushroom diversity.</title>
        <authorList>
            <person name="Reynolds H.T."/>
            <person name="Vijayakumar V."/>
            <person name="Gluck-Thaler E."/>
            <person name="Korotkin H.B."/>
            <person name="Matheny P.B."/>
            <person name="Slot J.C."/>
        </authorList>
    </citation>
    <scope>NUCLEOTIDE SEQUENCE [LARGE SCALE GENOMIC DNA]</scope>
    <source>
        <strain evidence="1 2">2629</strain>
    </source>
</reference>
<evidence type="ECO:0008006" key="3">
    <source>
        <dbReference type="Google" id="ProtNLM"/>
    </source>
</evidence>
<evidence type="ECO:0000313" key="1">
    <source>
        <dbReference type="EMBL" id="PPQ98955.1"/>
    </source>
</evidence>
<organism evidence="1 2">
    <name type="scientific">Panaeolus cyanescens</name>
    <dbReference type="NCBI Taxonomy" id="181874"/>
    <lineage>
        <taxon>Eukaryota</taxon>
        <taxon>Fungi</taxon>
        <taxon>Dikarya</taxon>
        <taxon>Basidiomycota</taxon>
        <taxon>Agaricomycotina</taxon>
        <taxon>Agaricomycetes</taxon>
        <taxon>Agaricomycetidae</taxon>
        <taxon>Agaricales</taxon>
        <taxon>Agaricineae</taxon>
        <taxon>Galeropsidaceae</taxon>
        <taxon>Panaeolus</taxon>
    </lineage>
</organism>
<dbReference type="SUPFAM" id="SSF52047">
    <property type="entry name" value="RNI-like"/>
    <property type="match status" value="1"/>
</dbReference>
<dbReference type="Gene3D" id="3.80.10.10">
    <property type="entry name" value="Ribonuclease Inhibitor"/>
    <property type="match status" value="1"/>
</dbReference>
<dbReference type="InterPro" id="IPR032675">
    <property type="entry name" value="LRR_dom_sf"/>
</dbReference>
<dbReference type="OrthoDB" id="3207600at2759"/>
<dbReference type="EMBL" id="NHTK01001373">
    <property type="protein sequence ID" value="PPQ98955.1"/>
    <property type="molecule type" value="Genomic_DNA"/>
</dbReference>
<sequence length="818" mass="93810">MSSEKLMYDFIFWNERLGPEFQSARLENKLHLCISLLIYLSVPLLDYMEFIFTSKILAIRRRTGRFMGFYESASDKERQFAPAVIFQALHKHFPSSLEHVHAMFIPCIKQIIHEESDNIITDKSFSIPVKQLTYSSFDDILSPGRLEHLYRERAPVMWSILETFVTAPNRYRRENKILAGYVSMAEGEEEESQFQPEESDEWELRVEDDPNLDVNDTIIVAPNFTGLQPWDQNPNGFSRNPVFLVFFFYPNPATWASPRMTVTLLNLSKELLLRICEVLAEGESKRDKNKSLLSVALTCRELSGLAISVLWRDLEFINHPTMIVTPIQGVKSRLRKSDKGISYKEWYMDTLLVDTDLQVLRLYANNVRTITIECYDDWVIDESNACAIHYSFFNRITSLLGDRSLFPNLNCLHIINYLDGSQNPSSNGPGALSVYLPFLISPRLKRLTARMELCDNSLDIRAFITDISRKHEGQPKLSQLDFLISEDMIFTPVIPSSIVQSISSLAFLEDVELTKYCISDVTVLQPLTSLEKLKSLRGLRISCNTDITSSQIPRCEEPAAFMHLTSLDFYSICSSNSLMNLFTFFRFPDLQSIAINPDDYHTCGDGGDIDLEKDDIQNILAIFPCFFPKLQSLTLRGDPREMPGLSWEECGAISRLHHLECLNIELSHLSKIYVMEMIRAWPRMRSLSIRSGHLTHDIDHSTLLTITERLPFLVTLVLPLSFAAFPPYLPMVFSGTTRVSQLQELEIHVCRSDSTIKDLFPPYTDIETTHTLAQYLCHTFPDLKQISLGLGKSSVCREEELPFLLMKRLMRLMKPGII</sequence>
<comment type="caution">
    <text evidence="1">The sequence shown here is derived from an EMBL/GenBank/DDBJ whole genome shotgun (WGS) entry which is preliminary data.</text>
</comment>
<proteinExistence type="predicted"/>
<accession>A0A409Y7A5</accession>
<dbReference type="InParanoid" id="A0A409Y7A5"/>
<name>A0A409Y7A5_9AGAR</name>
<gene>
    <name evidence="1" type="ORF">CVT24_003582</name>
</gene>
<keyword evidence="2" id="KW-1185">Reference proteome</keyword>
<dbReference type="Proteomes" id="UP000284842">
    <property type="component" value="Unassembled WGS sequence"/>
</dbReference>